<protein>
    <recommendedName>
        <fullName evidence="2">BIG2 domain-containing protein</fullName>
    </recommendedName>
</protein>
<evidence type="ECO:0000313" key="4">
    <source>
        <dbReference type="Proteomes" id="UP000283497"/>
    </source>
</evidence>
<dbReference type="RefSeq" id="WP_118314549.1">
    <property type="nucleotide sequence ID" value="NZ_QRNJ01000028.1"/>
</dbReference>
<accession>A0A415G778</accession>
<dbReference type="Gene3D" id="2.60.40.1080">
    <property type="match status" value="1"/>
</dbReference>
<dbReference type="AlphaFoldDB" id="A0A415G778"/>
<comment type="caution">
    <text evidence="3">The sequence shown here is derived from an EMBL/GenBank/DDBJ whole genome shotgun (WGS) entry which is preliminary data.</text>
</comment>
<proteinExistence type="predicted"/>
<dbReference type="SUPFAM" id="SSF49373">
    <property type="entry name" value="Invasin/intimin cell-adhesion fragments"/>
    <property type="match status" value="1"/>
</dbReference>
<feature type="compositionally biased region" description="Basic residues" evidence="1">
    <location>
        <begin position="117"/>
        <end position="135"/>
    </location>
</feature>
<dbReference type="InterPro" id="IPR008964">
    <property type="entry name" value="Invasin/intimin_cell_adhesion"/>
</dbReference>
<organism evidence="3 4">
    <name type="scientific">Anaerobutyricum hallii</name>
    <dbReference type="NCBI Taxonomy" id="39488"/>
    <lineage>
        <taxon>Bacteria</taxon>
        <taxon>Bacillati</taxon>
        <taxon>Bacillota</taxon>
        <taxon>Clostridia</taxon>
        <taxon>Lachnospirales</taxon>
        <taxon>Lachnospiraceae</taxon>
        <taxon>Anaerobutyricum</taxon>
    </lineage>
</organism>
<dbReference type="SMART" id="SM00635">
    <property type="entry name" value="BID_2"/>
    <property type="match status" value="1"/>
</dbReference>
<gene>
    <name evidence="3" type="ORF">DW068_08325</name>
</gene>
<dbReference type="EMBL" id="QRNJ01000028">
    <property type="protein sequence ID" value="RHK39155.1"/>
    <property type="molecule type" value="Genomic_DNA"/>
</dbReference>
<feature type="region of interest" description="Disordered" evidence="1">
    <location>
        <begin position="117"/>
        <end position="173"/>
    </location>
</feature>
<name>A0A415G778_9FIRM</name>
<dbReference type="Pfam" id="PF02368">
    <property type="entry name" value="Big_2"/>
    <property type="match status" value="1"/>
</dbReference>
<evidence type="ECO:0000259" key="2">
    <source>
        <dbReference type="SMART" id="SM00635"/>
    </source>
</evidence>
<dbReference type="Proteomes" id="UP000283497">
    <property type="component" value="Unassembled WGS sequence"/>
</dbReference>
<reference evidence="3 4" key="1">
    <citation type="submission" date="2018-08" db="EMBL/GenBank/DDBJ databases">
        <title>A genome reference for cultivated species of the human gut microbiota.</title>
        <authorList>
            <person name="Zou Y."/>
            <person name="Xue W."/>
            <person name="Luo G."/>
        </authorList>
    </citation>
    <scope>NUCLEOTIDE SEQUENCE [LARGE SCALE GENOMIC DNA]</scope>
    <source>
        <strain evidence="3 4">AF45-14BH</strain>
    </source>
</reference>
<feature type="domain" description="BIG2" evidence="2">
    <location>
        <begin position="41"/>
        <end position="116"/>
    </location>
</feature>
<evidence type="ECO:0000313" key="3">
    <source>
        <dbReference type="EMBL" id="RHK39155.1"/>
    </source>
</evidence>
<evidence type="ECO:0000256" key="1">
    <source>
        <dbReference type="SAM" id="MobiDB-lite"/>
    </source>
</evidence>
<sequence>MMKKMNKKSIMAIVFAAMFVFASVAGIFLPKQASAVGKRGKIRSVRVTSVKKLTAGKTSKIKVKVNPKKVAAKVTFKTSNKSIATVSRKGVVRAKRPGRVTITVKVKSKNKKIKRIKIKVIPKKKASTKKKKKSTSKNTTAKKNTTKKDNTSGGNNDNDYDNGRGDDAPSYETALDKKTSADGVLNISYSDMTGRKIAGDWCYYLPTDFTKAKTIILPEGTYTFYDEDELKGNRTYIFNGQSYFYSGVKFSSNQEVINNLDHEQKGTENSWVNAKIVGNGTSEIITRKGVKLTFIVKGYNPVSTFRYQCKKVVGEITNSSMTDIQKVNAILDYIVDHRESHYVFNIGTYHMNTDCTGYSKAIAYMCNFAGVDCCVRQAGADRSYGQTPTHQNNLACIDGVAYVIDETVIMKYSSLFDNNNCYIGYNTEYASKYPNVNKEGKLDVNIETEDAENEGYNLILKKAGRL</sequence>
<dbReference type="InterPro" id="IPR003343">
    <property type="entry name" value="Big_2"/>
</dbReference>